<dbReference type="Proteomes" id="UP001497482">
    <property type="component" value="Chromosome 22"/>
</dbReference>
<name>A0AAV2LGX3_KNICA</name>
<accession>A0AAV2LGX3</accession>
<sequence>MELDKPATSLLAREVDRRAHKRRDILVFGLLLRLGIVSPVTGVGRCHSGPLRSSETDPFPVILCGICLSVSEASLSNRRAFHSQSGPSRNGFRYAIIHALRGALAWSIPGSGDRWGHGAIAVILI</sequence>
<gene>
    <name evidence="1" type="ORF">KC01_LOCUS26954</name>
</gene>
<organism evidence="1 2">
    <name type="scientific">Knipowitschia caucasica</name>
    <name type="common">Caucasian dwarf goby</name>
    <name type="synonym">Pomatoschistus caucasicus</name>
    <dbReference type="NCBI Taxonomy" id="637954"/>
    <lineage>
        <taxon>Eukaryota</taxon>
        <taxon>Metazoa</taxon>
        <taxon>Chordata</taxon>
        <taxon>Craniata</taxon>
        <taxon>Vertebrata</taxon>
        <taxon>Euteleostomi</taxon>
        <taxon>Actinopterygii</taxon>
        <taxon>Neopterygii</taxon>
        <taxon>Teleostei</taxon>
        <taxon>Neoteleostei</taxon>
        <taxon>Acanthomorphata</taxon>
        <taxon>Gobiaria</taxon>
        <taxon>Gobiiformes</taxon>
        <taxon>Gobioidei</taxon>
        <taxon>Gobiidae</taxon>
        <taxon>Gobiinae</taxon>
        <taxon>Knipowitschia</taxon>
    </lineage>
</organism>
<dbReference type="EMBL" id="OZ035844">
    <property type="protein sequence ID" value="CAL1598587.1"/>
    <property type="molecule type" value="Genomic_DNA"/>
</dbReference>
<protein>
    <submittedName>
        <fullName evidence="1">Uncharacterized protein</fullName>
    </submittedName>
</protein>
<reference evidence="1 2" key="1">
    <citation type="submission" date="2024-04" db="EMBL/GenBank/DDBJ databases">
        <authorList>
            <person name="Waldvogel A.-M."/>
            <person name="Schoenle A."/>
        </authorList>
    </citation>
    <scope>NUCLEOTIDE SEQUENCE [LARGE SCALE GENOMIC DNA]</scope>
</reference>
<evidence type="ECO:0000313" key="2">
    <source>
        <dbReference type="Proteomes" id="UP001497482"/>
    </source>
</evidence>
<proteinExistence type="predicted"/>
<keyword evidence="2" id="KW-1185">Reference proteome</keyword>
<dbReference type="AlphaFoldDB" id="A0AAV2LGX3"/>
<evidence type="ECO:0000313" key="1">
    <source>
        <dbReference type="EMBL" id="CAL1598587.1"/>
    </source>
</evidence>